<dbReference type="EMBL" id="JACTNG010000014">
    <property type="protein sequence ID" value="MBO1081370.1"/>
    <property type="molecule type" value="Genomic_DNA"/>
</dbReference>
<dbReference type="InterPro" id="IPR004513">
    <property type="entry name" value="FtsX"/>
</dbReference>
<dbReference type="GO" id="GO:0051301">
    <property type="term" value="P:cell division"/>
    <property type="evidence" value="ECO:0007669"/>
    <property type="project" value="UniProtKB-KW"/>
</dbReference>
<keyword evidence="2" id="KW-1003">Cell membrane</keyword>
<dbReference type="Proteomes" id="UP001518989">
    <property type="component" value="Unassembled WGS sequence"/>
</dbReference>
<evidence type="ECO:0000256" key="4">
    <source>
        <dbReference type="ARBA" id="ARBA00022989"/>
    </source>
</evidence>
<feature type="transmembrane region" description="Helical" evidence="6">
    <location>
        <begin position="227"/>
        <end position="249"/>
    </location>
</feature>
<evidence type="ECO:0000256" key="2">
    <source>
        <dbReference type="ARBA" id="ARBA00022475"/>
    </source>
</evidence>
<reference evidence="8 9" key="1">
    <citation type="submission" date="2020-09" db="EMBL/GenBank/DDBJ databases">
        <title>Roseomonas.</title>
        <authorList>
            <person name="Zhu W."/>
        </authorList>
    </citation>
    <scope>NUCLEOTIDE SEQUENCE [LARGE SCALE GENOMIC DNA]</scope>
    <source>
        <strain evidence="8 9">573</strain>
    </source>
</reference>
<evidence type="ECO:0000256" key="6">
    <source>
        <dbReference type="SAM" id="Phobius"/>
    </source>
</evidence>
<comment type="subcellular location">
    <subcellularLocation>
        <location evidence="1">Cell membrane</location>
        <topology evidence="1">Multi-pass membrane protein</topology>
    </subcellularLocation>
</comment>
<evidence type="ECO:0000256" key="3">
    <source>
        <dbReference type="ARBA" id="ARBA00022692"/>
    </source>
</evidence>
<sequence>MAEPRRGGAERRTRYARDPLGLRRALSDRLLPGLVAAMALLAALALAGSRGAEALRHRWEAGAAAAVTVQLPPEQASRMDQALAVLRAMPEVRTAEAVSAERMRALLRPWLGSALDDGLTALPLPAVIELRLVNAEIDPAPLATRLAEAVPGAELEAHGIWVARLAALAGSVQGVALAVLGLVAGVAVAVVAVATRAGIASRREAIEIFHDLGATQRDIAGRFARRIGLLAAGGALAGAALAVPALAALSSLAAPFAGGQAVGWASLPWLDLALLPPVAGLIGWATAQFSVRRWLRRLP</sequence>
<dbReference type="RefSeq" id="WP_207419545.1">
    <property type="nucleotide sequence ID" value="NZ_CP061177.1"/>
</dbReference>
<proteinExistence type="predicted"/>
<keyword evidence="4 6" id="KW-1133">Transmembrane helix</keyword>
<protein>
    <submittedName>
        <fullName evidence="8">Cell division protein FtsX</fullName>
    </submittedName>
</protein>
<evidence type="ECO:0000313" key="9">
    <source>
        <dbReference type="Proteomes" id="UP001518989"/>
    </source>
</evidence>
<keyword evidence="8" id="KW-0131">Cell cycle</keyword>
<organism evidence="8 9">
    <name type="scientific">Roseomonas haemaphysalidis</name>
    <dbReference type="NCBI Taxonomy" id="2768162"/>
    <lineage>
        <taxon>Bacteria</taxon>
        <taxon>Pseudomonadati</taxon>
        <taxon>Pseudomonadota</taxon>
        <taxon>Alphaproteobacteria</taxon>
        <taxon>Acetobacterales</taxon>
        <taxon>Roseomonadaceae</taxon>
        <taxon>Roseomonas</taxon>
    </lineage>
</organism>
<accession>A0ABS3KV57</accession>
<evidence type="ECO:0000259" key="7">
    <source>
        <dbReference type="Pfam" id="PF02687"/>
    </source>
</evidence>
<dbReference type="Pfam" id="PF02687">
    <property type="entry name" value="FtsX"/>
    <property type="match status" value="1"/>
</dbReference>
<gene>
    <name evidence="8" type="ORF">IAI61_20250</name>
</gene>
<name>A0ABS3KV57_9PROT</name>
<keyword evidence="9" id="KW-1185">Reference proteome</keyword>
<feature type="transmembrane region" description="Helical" evidence="6">
    <location>
        <begin position="269"/>
        <end position="287"/>
    </location>
</feature>
<evidence type="ECO:0000256" key="1">
    <source>
        <dbReference type="ARBA" id="ARBA00004651"/>
    </source>
</evidence>
<dbReference type="PANTHER" id="PTHR47755">
    <property type="entry name" value="CELL DIVISION PROTEIN FTSX"/>
    <property type="match status" value="1"/>
</dbReference>
<dbReference type="InterPro" id="IPR003838">
    <property type="entry name" value="ABC3_permease_C"/>
</dbReference>
<comment type="caution">
    <text evidence="8">The sequence shown here is derived from an EMBL/GenBank/DDBJ whole genome shotgun (WGS) entry which is preliminary data.</text>
</comment>
<evidence type="ECO:0000256" key="5">
    <source>
        <dbReference type="ARBA" id="ARBA00023136"/>
    </source>
</evidence>
<dbReference type="PANTHER" id="PTHR47755:SF1">
    <property type="entry name" value="CELL DIVISION PROTEIN FTSX"/>
    <property type="match status" value="1"/>
</dbReference>
<feature type="transmembrane region" description="Helical" evidence="6">
    <location>
        <begin position="174"/>
        <end position="194"/>
    </location>
</feature>
<keyword evidence="8" id="KW-0132">Cell division</keyword>
<evidence type="ECO:0000313" key="8">
    <source>
        <dbReference type="EMBL" id="MBO1081370.1"/>
    </source>
</evidence>
<feature type="domain" description="ABC3 transporter permease C-terminal" evidence="7">
    <location>
        <begin position="179"/>
        <end position="294"/>
    </location>
</feature>
<keyword evidence="5 6" id="KW-0472">Membrane</keyword>
<keyword evidence="3 6" id="KW-0812">Transmembrane</keyword>